<organism evidence="1 2">
    <name type="scientific">Candidatus Dechloromonas phosphorivorans</name>
    <dbReference type="NCBI Taxonomy" id="2899244"/>
    <lineage>
        <taxon>Bacteria</taxon>
        <taxon>Pseudomonadati</taxon>
        <taxon>Pseudomonadota</taxon>
        <taxon>Betaproteobacteria</taxon>
        <taxon>Rhodocyclales</taxon>
        <taxon>Azonexaceae</taxon>
        <taxon>Dechloromonas</taxon>
    </lineage>
</organism>
<dbReference type="AlphaFoldDB" id="A0A935MU96"/>
<dbReference type="Gene3D" id="3.30.1150.10">
    <property type="match status" value="1"/>
</dbReference>
<reference evidence="1 2" key="1">
    <citation type="submission" date="2020-10" db="EMBL/GenBank/DDBJ databases">
        <title>Connecting structure to function with the recovery of over 1000 high-quality activated sludge metagenome-assembled genomes encoding full-length rRNA genes using long-read sequencing.</title>
        <authorList>
            <person name="Singleton C.M."/>
            <person name="Petriglieri F."/>
            <person name="Kristensen J.M."/>
            <person name="Kirkegaard R.H."/>
            <person name="Michaelsen T.Y."/>
            <person name="Andersen M.H."/>
            <person name="Karst S.M."/>
            <person name="Dueholm M.S."/>
            <person name="Nielsen P.H."/>
            <person name="Albertsen M."/>
        </authorList>
    </citation>
    <scope>NUCLEOTIDE SEQUENCE [LARGE SCALE GENOMIC DNA]</scope>
    <source>
        <strain evidence="1">EsbW_18-Q3-R4-48_BATAC.463</strain>
    </source>
</reference>
<name>A0A935MU96_9RHOO</name>
<proteinExistence type="predicted"/>
<evidence type="ECO:0000313" key="1">
    <source>
        <dbReference type="EMBL" id="MBK7416479.1"/>
    </source>
</evidence>
<dbReference type="Proteomes" id="UP000739411">
    <property type="component" value="Unassembled WGS sequence"/>
</dbReference>
<evidence type="ECO:0000313" key="2">
    <source>
        <dbReference type="Proteomes" id="UP000739411"/>
    </source>
</evidence>
<gene>
    <name evidence="1" type="ORF">IPJ38_16645</name>
</gene>
<comment type="caution">
    <text evidence="1">The sequence shown here is derived from an EMBL/GenBank/DDBJ whole genome shotgun (WGS) entry which is preliminary data.</text>
</comment>
<accession>A0A935MU96</accession>
<dbReference type="SUPFAM" id="SSF74653">
    <property type="entry name" value="TolA/TonB C-terminal domain"/>
    <property type="match status" value="1"/>
</dbReference>
<protein>
    <submittedName>
        <fullName evidence="1">TonB C-terminal domain-containing protein</fullName>
    </submittedName>
</protein>
<dbReference type="Pfam" id="PF13103">
    <property type="entry name" value="TonB_2"/>
    <property type="match status" value="1"/>
</dbReference>
<dbReference type="EMBL" id="JADJMS010000045">
    <property type="protein sequence ID" value="MBK7416479.1"/>
    <property type="molecule type" value="Genomic_DNA"/>
</dbReference>
<sequence>MAIRGDGSIESITFVRSSGVPAIDDAIRRIIHSQMPYLPFQPALSREYDVIEIRRTWHFDTAIRLY</sequence>